<proteinExistence type="predicted"/>
<feature type="region of interest" description="Disordered" evidence="1">
    <location>
        <begin position="167"/>
        <end position="237"/>
    </location>
</feature>
<evidence type="ECO:0000313" key="3">
    <source>
        <dbReference type="Proteomes" id="UP001642484"/>
    </source>
</evidence>
<evidence type="ECO:0000313" key="2">
    <source>
        <dbReference type="EMBL" id="CAK9014297.1"/>
    </source>
</evidence>
<feature type="region of interest" description="Disordered" evidence="1">
    <location>
        <begin position="1"/>
        <end position="43"/>
    </location>
</feature>
<comment type="caution">
    <text evidence="2">The sequence shown here is derived from an EMBL/GenBank/DDBJ whole genome shotgun (WGS) entry which is preliminary data.</text>
</comment>
<protein>
    <submittedName>
        <fullName evidence="2">Uncharacterized protein</fullName>
    </submittedName>
</protein>
<dbReference type="Proteomes" id="UP001642484">
    <property type="component" value="Unassembled WGS sequence"/>
</dbReference>
<evidence type="ECO:0000256" key="1">
    <source>
        <dbReference type="SAM" id="MobiDB-lite"/>
    </source>
</evidence>
<name>A0ABP0JIP0_9DINO</name>
<feature type="compositionally biased region" description="Basic and acidic residues" evidence="1">
    <location>
        <begin position="184"/>
        <end position="210"/>
    </location>
</feature>
<organism evidence="2 3">
    <name type="scientific">Durusdinium trenchii</name>
    <dbReference type="NCBI Taxonomy" id="1381693"/>
    <lineage>
        <taxon>Eukaryota</taxon>
        <taxon>Sar</taxon>
        <taxon>Alveolata</taxon>
        <taxon>Dinophyceae</taxon>
        <taxon>Suessiales</taxon>
        <taxon>Symbiodiniaceae</taxon>
        <taxon>Durusdinium</taxon>
    </lineage>
</organism>
<accession>A0ABP0JIP0</accession>
<dbReference type="EMBL" id="CAXAMN010005557">
    <property type="protein sequence ID" value="CAK9014297.1"/>
    <property type="molecule type" value="Genomic_DNA"/>
</dbReference>
<keyword evidence="3" id="KW-1185">Reference proteome</keyword>
<gene>
    <name evidence="2" type="ORF">CCMP2556_LOCUS11622</name>
</gene>
<reference evidence="2 3" key="1">
    <citation type="submission" date="2024-02" db="EMBL/GenBank/DDBJ databases">
        <authorList>
            <person name="Chen Y."/>
            <person name="Shah S."/>
            <person name="Dougan E. K."/>
            <person name="Thang M."/>
            <person name="Chan C."/>
        </authorList>
    </citation>
    <scope>NUCLEOTIDE SEQUENCE [LARGE SCALE GENOMIC DNA]</scope>
</reference>
<sequence>MAPKFGKASSATKRSKKPLQNSGHFALSATDRSRSLSKPSLSPLSQLYEQKPFGFSPSSPRTLLQSRAVAGLREDVRLQEMSSYVTSRGGSSLPVLTPEVPIAAADPTFRKSYSSSRGFKGRSEDVLAGLPPSYAQHMNQTHLSQHETFGSLPDLPGYSFRSTTGEFAPLRGTQGGASRATATRGERTGVHWREIEDERSTHESESEQHRAPSRPSTRETAAGLRHSEGSSKAPTARFIYCIELQN</sequence>